<name>N1QRB3_AEGTA</name>
<dbReference type="PANTHER" id="PTHR48218">
    <property type="entry name" value="F-BOX DOMAIN CONTAINING PROTEIN"/>
    <property type="match status" value="1"/>
</dbReference>
<dbReference type="Gene3D" id="1.20.1280.50">
    <property type="match status" value="1"/>
</dbReference>
<dbReference type="Pfam" id="PF12937">
    <property type="entry name" value="F-box-like"/>
    <property type="match status" value="1"/>
</dbReference>
<dbReference type="InterPro" id="IPR036047">
    <property type="entry name" value="F-box-like_dom_sf"/>
</dbReference>
<feature type="region of interest" description="Disordered" evidence="1">
    <location>
        <begin position="1"/>
        <end position="30"/>
    </location>
</feature>
<reference evidence="2" key="1">
    <citation type="submission" date="2015-06" db="UniProtKB">
        <authorList>
            <consortium name="EnsemblPlants"/>
        </authorList>
    </citation>
    <scope>IDENTIFICATION</scope>
</reference>
<evidence type="ECO:0000313" key="2">
    <source>
        <dbReference type="EnsemblPlants" id="EMT02475"/>
    </source>
</evidence>
<feature type="compositionally biased region" description="Basic residues" evidence="1">
    <location>
        <begin position="10"/>
        <end position="22"/>
    </location>
</feature>
<organism evidence="2">
    <name type="scientific">Aegilops tauschii</name>
    <name type="common">Tausch's goatgrass</name>
    <name type="synonym">Aegilops squarrosa</name>
    <dbReference type="NCBI Taxonomy" id="37682"/>
    <lineage>
        <taxon>Eukaryota</taxon>
        <taxon>Viridiplantae</taxon>
        <taxon>Streptophyta</taxon>
        <taxon>Embryophyta</taxon>
        <taxon>Tracheophyta</taxon>
        <taxon>Spermatophyta</taxon>
        <taxon>Magnoliopsida</taxon>
        <taxon>Liliopsida</taxon>
        <taxon>Poales</taxon>
        <taxon>Poaceae</taxon>
        <taxon>BOP clade</taxon>
        <taxon>Pooideae</taxon>
        <taxon>Triticodae</taxon>
        <taxon>Triticeae</taxon>
        <taxon>Triticinae</taxon>
        <taxon>Aegilops</taxon>
    </lineage>
</organism>
<dbReference type="EnsemblPlants" id="EMT02475">
    <property type="protein sequence ID" value="EMT02475"/>
    <property type="gene ID" value="F775_43459"/>
</dbReference>
<dbReference type="AlphaFoldDB" id="N1QRB3"/>
<protein>
    <submittedName>
        <fullName evidence="2">Uncharacterized protein</fullName>
    </submittedName>
</protein>
<dbReference type="PANTHER" id="PTHR48218:SF3">
    <property type="entry name" value="OS07G0170800 PROTEIN"/>
    <property type="match status" value="1"/>
</dbReference>
<evidence type="ECO:0000256" key="1">
    <source>
        <dbReference type="SAM" id="MobiDB-lite"/>
    </source>
</evidence>
<proteinExistence type="predicted"/>
<sequence>MAEAEEWERRKRGRRRRWRRGRRESDGSDPVEVLGQEVMGLVVELLDARSVARCTAVSRAWFGVAADNRLWAPKV</sequence>
<accession>N1QRB3</accession>
<dbReference type="InterPro" id="IPR001810">
    <property type="entry name" value="F-box_dom"/>
</dbReference>
<dbReference type="SUPFAM" id="SSF81383">
    <property type="entry name" value="F-box domain"/>
    <property type="match status" value="1"/>
</dbReference>